<evidence type="ECO:0000313" key="5">
    <source>
        <dbReference type="EMBL" id="GBG28740.1"/>
    </source>
</evidence>
<gene>
    <name evidence="5" type="ORF">FCC1311_049612</name>
</gene>
<dbReference type="PROSITE" id="PS00626">
    <property type="entry name" value="RCC1_2"/>
    <property type="match status" value="1"/>
</dbReference>
<sequence>MGAAASAQVGPKPTETQEKQASTSGSGKGSADSALRKSMRGRVSVMGKIAMPQVKRAGTGERNFLGVALQFDNKKEVAPAGCLKCTCERQYNLAAIETSNELFVVEYIQEELKKVATYFTNSKQSGMTARGAKFMGPWFHADLETEIPLTIRHLSPPHEGAKWVEAWHVTRYIGYLDPYTRQKSRFRLWRRVGRFSDEHIEKALAAAAAEASTAATEADATEEDDSAKSADPEAEPIAPEADDREVTLVPAISAHYFNTGEQRLRFASRLQGLPPGRFTEESRTSCEAAAKKLLLWGANGFGQLGLGSASDESSPECAGSDLDVEPAFVSCFGQSSGFITTDGEVYTFGRSMYGSIGQGDTVENCSVPEHIPELTDQHVKVLSMGEFHMAAIDGKGRLWTAGRNWTGELGRGGDSTRPDAVQEPAGARFVDVACGRSFTAAVSEDGRVFTCGNGRQGVLGSGAYTNKETFSAVDAKFLGGEKAMRVAAGEEVLMVLTQSGKLYACGNDDYGKLGIGGRSKVRIQTEPQLVNALYREKIVQVSCGSMHCAAIDEKGALYTWGCGSDGRLGHGSKSDVATPTQVHALKGKKVVQVACGGSHTLALLEDGSVYAFGKGRNGQLAAGDSLESVAAYRTTPHHVQALADFKVLSITAGGDHSACITA</sequence>
<feature type="repeat" description="RCC1" evidence="2">
    <location>
        <begin position="396"/>
        <end position="445"/>
    </location>
</feature>
<keyword evidence="6" id="KW-1185">Reference proteome</keyword>
<dbReference type="Gene3D" id="2.130.10.30">
    <property type="entry name" value="Regulator of chromosome condensation 1/beta-lactamase-inhibitor protein II"/>
    <property type="match status" value="2"/>
</dbReference>
<evidence type="ECO:0000313" key="6">
    <source>
        <dbReference type="Proteomes" id="UP000241890"/>
    </source>
</evidence>
<dbReference type="EMBL" id="BEYU01000047">
    <property type="protein sequence ID" value="GBG28740.1"/>
    <property type="molecule type" value="Genomic_DNA"/>
</dbReference>
<feature type="repeat" description="RCC1" evidence="2">
    <location>
        <begin position="607"/>
        <end position="662"/>
    </location>
</feature>
<feature type="repeat" description="RCC1" evidence="2">
    <location>
        <begin position="500"/>
        <end position="554"/>
    </location>
</feature>
<dbReference type="Proteomes" id="UP000241890">
    <property type="component" value="Unassembled WGS sequence"/>
</dbReference>
<evidence type="ECO:0000256" key="1">
    <source>
        <dbReference type="ARBA" id="ARBA00022737"/>
    </source>
</evidence>
<feature type="region of interest" description="Disordered" evidence="3">
    <location>
        <begin position="211"/>
        <end position="243"/>
    </location>
</feature>
<dbReference type="InterPro" id="IPR058923">
    <property type="entry name" value="RCC1-like_dom"/>
</dbReference>
<feature type="domain" description="RCC1-like" evidence="4">
    <location>
        <begin position="380"/>
        <end position="661"/>
    </location>
</feature>
<feature type="region of interest" description="Disordered" evidence="3">
    <location>
        <begin position="1"/>
        <end position="37"/>
    </location>
</feature>
<name>A0A2R5GCN2_9STRA</name>
<evidence type="ECO:0000259" key="4">
    <source>
        <dbReference type="Pfam" id="PF25390"/>
    </source>
</evidence>
<accession>A0A2R5GCN2</accession>
<dbReference type="AlphaFoldDB" id="A0A2R5GCN2"/>
<evidence type="ECO:0000256" key="2">
    <source>
        <dbReference type="PROSITE-ProRule" id="PRU00235"/>
    </source>
</evidence>
<protein>
    <submittedName>
        <fullName evidence="5">RCC1 and BTB domain-containing protein 1</fullName>
    </submittedName>
</protein>
<dbReference type="Pfam" id="PF25390">
    <property type="entry name" value="WD40_RLD"/>
    <property type="match status" value="1"/>
</dbReference>
<keyword evidence="1" id="KW-0677">Repeat</keyword>
<dbReference type="PANTHER" id="PTHR22870">
    <property type="entry name" value="REGULATOR OF CHROMOSOME CONDENSATION"/>
    <property type="match status" value="1"/>
</dbReference>
<evidence type="ECO:0000256" key="3">
    <source>
        <dbReference type="SAM" id="MobiDB-lite"/>
    </source>
</evidence>
<feature type="repeat" description="RCC1" evidence="2">
    <location>
        <begin position="343"/>
        <end position="395"/>
    </location>
</feature>
<comment type="caution">
    <text evidence="5">The sequence shown here is derived from an EMBL/GenBank/DDBJ whole genome shotgun (WGS) entry which is preliminary data.</text>
</comment>
<dbReference type="OrthoDB" id="10256179at2759"/>
<dbReference type="InterPro" id="IPR009091">
    <property type="entry name" value="RCC1/BLIP-II"/>
</dbReference>
<dbReference type="PANTHER" id="PTHR22870:SF408">
    <property type="entry name" value="OS09G0560450 PROTEIN"/>
    <property type="match status" value="1"/>
</dbReference>
<feature type="repeat" description="RCC1" evidence="2">
    <location>
        <begin position="446"/>
        <end position="499"/>
    </location>
</feature>
<dbReference type="SUPFAM" id="SSF50985">
    <property type="entry name" value="RCC1/BLIP-II"/>
    <property type="match status" value="1"/>
</dbReference>
<reference evidence="5 6" key="1">
    <citation type="submission" date="2017-12" db="EMBL/GenBank/DDBJ databases">
        <title>Sequencing, de novo assembly and annotation of complete genome of a new Thraustochytrid species, strain FCC1311.</title>
        <authorList>
            <person name="Sedici K."/>
            <person name="Godart F."/>
            <person name="Aiese Cigliano R."/>
            <person name="Sanseverino W."/>
            <person name="Barakat M."/>
            <person name="Ortet P."/>
            <person name="Marechal E."/>
            <person name="Cagnac O."/>
            <person name="Amato A."/>
        </authorList>
    </citation>
    <scope>NUCLEOTIDE SEQUENCE [LARGE SCALE GENOMIC DNA]</scope>
</reference>
<dbReference type="PRINTS" id="PR00633">
    <property type="entry name" value="RCCNDNSATION"/>
</dbReference>
<proteinExistence type="predicted"/>
<dbReference type="PROSITE" id="PS50012">
    <property type="entry name" value="RCC1_3"/>
    <property type="match status" value="6"/>
</dbReference>
<dbReference type="InterPro" id="IPR051210">
    <property type="entry name" value="Ub_ligase/GEF_domain"/>
</dbReference>
<dbReference type="InterPro" id="IPR000408">
    <property type="entry name" value="Reg_chr_condens"/>
</dbReference>
<dbReference type="InParanoid" id="A0A2R5GCN2"/>
<feature type="repeat" description="RCC1" evidence="2">
    <location>
        <begin position="555"/>
        <end position="606"/>
    </location>
</feature>
<organism evidence="5 6">
    <name type="scientific">Hondaea fermentalgiana</name>
    <dbReference type="NCBI Taxonomy" id="2315210"/>
    <lineage>
        <taxon>Eukaryota</taxon>
        <taxon>Sar</taxon>
        <taxon>Stramenopiles</taxon>
        <taxon>Bigyra</taxon>
        <taxon>Labyrinthulomycetes</taxon>
        <taxon>Thraustochytrida</taxon>
        <taxon>Thraustochytriidae</taxon>
        <taxon>Hondaea</taxon>
    </lineage>
</organism>